<sequence length="459" mass="51878">MEIALTLEALKALAPDYQVLKAGQDLASQGQWRALGQDEQALWGECQGSALYRVCVDKLSLRTFCTCPSRKIPCKHSIGLLYLKLLSADRLPASPAPQWVEVWLKRRTAASRPVGTQQSAGAEQAGPARTEARQQERQQRSYRRQQRMLQGLERFDLWLTDVLRTGLADLQGETLRQWEREAAALDDAQIPGLASRLRSLTTVPYSRPDWPEFLLRQLGRLALLSEAFRHLGRLDPGLQEDVRQALGLSLQADELLTRGERVRDRWLFLGQRLEQRDQLWQQRTWLLGERTGRQALLVQYSPAGRTPMFAERYPLGCQQEAELIFWPSAYPQRARLLEYVSPATALSSSPGAASFAAFLETVAAALARQPWLERFLCVLSEATPICLDEGQLWYLRDQDGQALPLSRGQHWQLLALSGGHPLTFIGEWDGDELFPLAVISPGTGFHALFSIERYLLQLR</sequence>
<proteinExistence type="predicted"/>
<keyword evidence="1" id="KW-0479">Metal-binding</keyword>
<feature type="domain" description="SWIM-type" evidence="3">
    <location>
        <begin position="52"/>
        <end position="85"/>
    </location>
</feature>
<gene>
    <name evidence="4" type="ORF">KTA_41400</name>
</gene>
<dbReference type="EMBL" id="AP019377">
    <property type="protein sequence ID" value="BBH95941.1"/>
    <property type="molecule type" value="Genomic_DNA"/>
</dbReference>
<evidence type="ECO:0000256" key="2">
    <source>
        <dbReference type="SAM" id="MobiDB-lite"/>
    </source>
</evidence>
<reference evidence="4" key="1">
    <citation type="submission" date="2018-12" db="EMBL/GenBank/DDBJ databases">
        <title>Novel natural products biosynthetic potential of the class Ktedonobacteria.</title>
        <authorList>
            <person name="Zheng Y."/>
            <person name="Saitou A."/>
            <person name="Wang C.M."/>
            <person name="Toyoda A."/>
            <person name="Minakuchi Y."/>
            <person name="Sekiguchi Y."/>
            <person name="Ueda K."/>
            <person name="Takano H."/>
            <person name="Sakai Y."/>
            <person name="Yokota A."/>
            <person name="Yabe S."/>
        </authorList>
    </citation>
    <scope>NUCLEOTIDE SEQUENCE</scope>
    <source>
        <strain evidence="4">A3-2</strain>
    </source>
</reference>
<feature type="region of interest" description="Disordered" evidence="2">
    <location>
        <begin position="113"/>
        <end position="143"/>
    </location>
</feature>
<name>A0A455T922_9CHLR</name>
<evidence type="ECO:0000259" key="3">
    <source>
        <dbReference type="PROSITE" id="PS50966"/>
    </source>
</evidence>
<feature type="compositionally biased region" description="Basic and acidic residues" evidence="2">
    <location>
        <begin position="130"/>
        <end position="139"/>
    </location>
</feature>
<accession>A0A455T922</accession>
<evidence type="ECO:0000313" key="4">
    <source>
        <dbReference type="EMBL" id="BBH95941.1"/>
    </source>
</evidence>
<dbReference type="PROSITE" id="PS50966">
    <property type="entry name" value="ZF_SWIM"/>
    <property type="match status" value="1"/>
</dbReference>
<keyword evidence="1" id="KW-0862">Zinc</keyword>
<dbReference type="InterPro" id="IPR007527">
    <property type="entry name" value="Znf_SWIM"/>
</dbReference>
<dbReference type="GO" id="GO:0008270">
    <property type="term" value="F:zinc ion binding"/>
    <property type="evidence" value="ECO:0007669"/>
    <property type="project" value="UniProtKB-KW"/>
</dbReference>
<organism evidence="4">
    <name type="scientific">Thermogemmatispora argillosa</name>
    <dbReference type="NCBI Taxonomy" id="2045280"/>
    <lineage>
        <taxon>Bacteria</taxon>
        <taxon>Bacillati</taxon>
        <taxon>Chloroflexota</taxon>
        <taxon>Ktedonobacteria</taxon>
        <taxon>Thermogemmatisporales</taxon>
        <taxon>Thermogemmatisporaceae</taxon>
        <taxon>Thermogemmatispora</taxon>
    </lineage>
</organism>
<keyword evidence="1" id="KW-0863">Zinc-finger</keyword>
<protein>
    <recommendedName>
        <fullName evidence="3">SWIM-type domain-containing protein</fullName>
    </recommendedName>
</protein>
<evidence type="ECO:0000256" key="1">
    <source>
        <dbReference type="PROSITE-ProRule" id="PRU00325"/>
    </source>
</evidence>
<dbReference type="Pfam" id="PF04434">
    <property type="entry name" value="SWIM"/>
    <property type="match status" value="1"/>
</dbReference>
<dbReference type="AlphaFoldDB" id="A0A455T922"/>